<dbReference type="VEuPathDB" id="PiroplasmaDB:BOVATA_004690"/>
<sequence length="380" mass="39632">MGALASLADRAESDSATEGGTDDFRELGMDGCLEDVLEERGTSTSAMSISLSTTGGVTELTLLEEGLSIGVSTTGAPQGTCSSVSIGGDVVPECTDSSCCDPPVMEVRKDPAAYCKEGARDTETAESEIFVGNSEPLSDAALTETREHLGERRGASSGFITENGSRIDLGIMISSIIPDSLDRIHKEGGFIRGADSRVSRSVPAPSIAARPERTLPASDASISSAAMLFGAGISTGRIKSSYTGDTSPDARCSPSLSSMRSSRSSANEHNIVIFLPNSASPWPIAFEDIILEISMFDGISSSCPCSCSVLSTARAAAFEAMTKAGISNDILGTFSDERSRLCNFLNSRDSCRPSPTASRKGPRVDPAASSDFSEPMTLTL</sequence>
<accession>A0A2H6K7K8</accession>
<organism evidence="2 3">
    <name type="scientific">Babesia ovata</name>
    <dbReference type="NCBI Taxonomy" id="189622"/>
    <lineage>
        <taxon>Eukaryota</taxon>
        <taxon>Sar</taxon>
        <taxon>Alveolata</taxon>
        <taxon>Apicomplexa</taxon>
        <taxon>Aconoidasida</taxon>
        <taxon>Piroplasmida</taxon>
        <taxon>Babesiidae</taxon>
        <taxon>Babesia</taxon>
    </lineage>
</organism>
<gene>
    <name evidence="2" type="ORF">BOVATA_004690</name>
</gene>
<evidence type="ECO:0000313" key="3">
    <source>
        <dbReference type="Proteomes" id="UP000236319"/>
    </source>
</evidence>
<feature type="compositionally biased region" description="Polar residues" evidence="1">
    <location>
        <begin position="370"/>
        <end position="380"/>
    </location>
</feature>
<dbReference type="EMBL" id="BDSA01000001">
    <property type="protein sequence ID" value="GBE58976.1"/>
    <property type="molecule type" value="Genomic_DNA"/>
</dbReference>
<feature type="region of interest" description="Disordered" evidence="1">
    <location>
        <begin position="1"/>
        <end position="27"/>
    </location>
</feature>
<evidence type="ECO:0000313" key="2">
    <source>
        <dbReference type="EMBL" id="GBE58976.1"/>
    </source>
</evidence>
<name>A0A2H6K7K8_9APIC</name>
<evidence type="ECO:0000256" key="1">
    <source>
        <dbReference type="SAM" id="MobiDB-lite"/>
    </source>
</evidence>
<proteinExistence type="predicted"/>
<feature type="compositionally biased region" description="Low complexity" evidence="1">
    <location>
        <begin position="251"/>
        <end position="261"/>
    </location>
</feature>
<protein>
    <submittedName>
        <fullName evidence="2">Dipeptidyl peptidase, putative</fullName>
    </submittedName>
</protein>
<keyword evidence="3" id="KW-1185">Reference proteome</keyword>
<feature type="region of interest" description="Disordered" evidence="1">
    <location>
        <begin position="350"/>
        <end position="380"/>
    </location>
</feature>
<feature type="region of interest" description="Disordered" evidence="1">
    <location>
        <begin position="240"/>
        <end position="261"/>
    </location>
</feature>
<dbReference type="AlphaFoldDB" id="A0A2H6K7K8"/>
<dbReference type="RefSeq" id="XP_028865219.1">
    <property type="nucleotide sequence ID" value="XM_029009386.1"/>
</dbReference>
<dbReference type="Proteomes" id="UP000236319">
    <property type="component" value="Unassembled WGS sequence"/>
</dbReference>
<dbReference type="GeneID" id="39872746"/>
<comment type="caution">
    <text evidence="2">The sequence shown here is derived from an EMBL/GenBank/DDBJ whole genome shotgun (WGS) entry which is preliminary data.</text>
</comment>
<reference evidence="2 3" key="1">
    <citation type="journal article" date="2017" name="BMC Genomics">
        <title>Whole-genome assembly of Babesia ovata and comparative genomics between closely related pathogens.</title>
        <authorList>
            <person name="Yamagishi J."/>
            <person name="Asada M."/>
            <person name="Hakimi H."/>
            <person name="Tanaka T.Q."/>
            <person name="Sugimoto C."/>
            <person name="Kawazu S."/>
        </authorList>
    </citation>
    <scope>NUCLEOTIDE SEQUENCE [LARGE SCALE GENOMIC DNA]</scope>
    <source>
        <strain evidence="2 3">Miyake</strain>
    </source>
</reference>